<proteinExistence type="predicted"/>
<dbReference type="EMBL" id="NCXO01000027">
    <property type="protein sequence ID" value="OSC33085.1"/>
    <property type="molecule type" value="Genomic_DNA"/>
</dbReference>
<feature type="compositionally biased region" description="Acidic residues" evidence="1">
    <location>
        <begin position="177"/>
        <end position="188"/>
    </location>
</feature>
<evidence type="ECO:0000256" key="1">
    <source>
        <dbReference type="SAM" id="MobiDB-lite"/>
    </source>
</evidence>
<organism evidence="2 3">
    <name type="scientific">Mycolicibacillus koreensis</name>
    <dbReference type="NCBI Taxonomy" id="1069220"/>
    <lineage>
        <taxon>Bacteria</taxon>
        <taxon>Bacillati</taxon>
        <taxon>Actinomycetota</taxon>
        <taxon>Actinomycetes</taxon>
        <taxon>Mycobacteriales</taxon>
        <taxon>Mycobacteriaceae</taxon>
        <taxon>Mycolicibacillus</taxon>
    </lineage>
</organism>
<gene>
    <name evidence="2" type="ORF">B8W67_12510</name>
</gene>
<feature type="region of interest" description="Disordered" evidence="1">
    <location>
        <begin position="176"/>
        <end position="195"/>
    </location>
</feature>
<accession>A0A7I7SGT3</accession>
<dbReference type="Proteomes" id="UP000193577">
    <property type="component" value="Unassembled WGS sequence"/>
</dbReference>
<evidence type="ECO:0000313" key="3">
    <source>
        <dbReference type="Proteomes" id="UP000193577"/>
    </source>
</evidence>
<sequence length="246" mass="26468">MWVSLLTLATVIVMVAVVIAVPAVLRSPQNRPLAPGLAALDGTELATMLPTTPEFPTGWSVQQSPAPSDVFGFTATTAASSRMAKCFPLFAESLAPPPFAAAGVQAYSPDDPEHLDVDLRITVHREFDTETLDRRAALTADCESFGDEATHCTVAVLERDLDHLRYTVTRIDRVDGDEGAEGAEDSEDAKDAKDAEEPVARVRYFSYARNAGLLVAGYADGNSRDLLDTLMAGTMERIAARSEVRP</sequence>
<keyword evidence="3" id="KW-1185">Reference proteome</keyword>
<name>A0A7I7SGT3_9MYCO</name>
<comment type="caution">
    <text evidence="2">The sequence shown here is derived from an EMBL/GenBank/DDBJ whole genome shotgun (WGS) entry which is preliminary data.</text>
</comment>
<protein>
    <submittedName>
        <fullName evidence="2">Uncharacterized protein</fullName>
    </submittedName>
</protein>
<evidence type="ECO:0000313" key="2">
    <source>
        <dbReference type="EMBL" id="OSC33085.1"/>
    </source>
</evidence>
<reference evidence="2 3" key="1">
    <citation type="submission" date="2017-04" db="EMBL/GenBank/DDBJ databases">
        <title>The new phylogeny of genus Mycobacterium.</title>
        <authorList>
            <person name="Tortoli E."/>
            <person name="Trovato A."/>
            <person name="Cirillo D.M."/>
        </authorList>
    </citation>
    <scope>NUCLEOTIDE SEQUENCE [LARGE SCALE GENOMIC DNA]</scope>
    <source>
        <strain evidence="2 3">KCTC 19819</strain>
    </source>
</reference>
<dbReference type="AlphaFoldDB" id="A0A7I7SGT3"/>